<dbReference type="AlphaFoldDB" id="A0A0C3QFS9"/>
<keyword evidence="7" id="KW-1185">Reference proteome</keyword>
<feature type="region of interest" description="Disordered" evidence="5">
    <location>
        <begin position="320"/>
        <end position="376"/>
    </location>
</feature>
<keyword evidence="2" id="KW-0812">Transmembrane</keyword>
<keyword evidence="4" id="KW-0472">Membrane</keyword>
<dbReference type="STRING" id="1051891.A0A0C3QFS9"/>
<dbReference type="GO" id="GO:0016020">
    <property type="term" value="C:membrane"/>
    <property type="evidence" value="ECO:0007669"/>
    <property type="project" value="UniProtKB-SubCell"/>
</dbReference>
<dbReference type="GO" id="GO:0005509">
    <property type="term" value="F:calcium ion binding"/>
    <property type="evidence" value="ECO:0007669"/>
    <property type="project" value="InterPro"/>
</dbReference>
<dbReference type="PANTHER" id="PTHR12883">
    <property type="entry name" value="ADIPOCYTE-SPECIFIC PROTEIN 4-RELATED"/>
    <property type="match status" value="1"/>
</dbReference>
<reference evidence="6 7" key="1">
    <citation type="submission" date="2014-04" db="EMBL/GenBank/DDBJ databases">
        <authorList>
            <consortium name="DOE Joint Genome Institute"/>
            <person name="Kuo A."/>
            <person name="Girlanda M."/>
            <person name="Perotto S."/>
            <person name="Kohler A."/>
            <person name="Nagy L.G."/>
            <person name="Floudas D."/>
            <person name="Copeland A."/>
            <person name="Barry K.W."/>
            <person name="Cichocki N."/>
            <person name="Veneault-Fourrey C."/>
            <person name="LaButti K."/>
            <person name="Lindquist E.A."/>
            <person name="Lipzen A."/>
            <person name="Lundell T."/>
            <person name="Morin E."/>
            <person name="Murat C."/>
            <person name="Sun H."/>
            <person name="Tunlid A."/>
            <person name="Henrissat B."/>
            <person name="Grigoriev I.V."/>
            <person name="Hibbett D.S."/>
            <person name="Martin F."/>
            <person name="Nordberg H.P."/>
            <person name="Cantor M.N."/>
            <person name="Hua S.X."/>
        </authorList>
    </citation>
    <scope>NUCLEOTIDE SEQUENCE [LARGE SCALE GENOMIC DNA]</scope>
    <source>
        <strain evidence="6 7">MUT 4182</strain>
    </source>
</reference>
<dbReference type="Proteomes" id="UP000054248">
    <property type="component" value="Unassembled WGS sequence"/>
</dbReference>
<feature type="compositionally biased region" description="Basic and acidic residues" evidence="5">
    <location>
        <begin position="366"/>
        <end position="375"/>
    </location>
</feature>
<sequence length="390" mass="43953">MDVVSKLGPGSIAQLLSPSPADFPREGYEGLEFRYGRITFRPAEFKVEGMILAVVFLYLISGIVGTRFNSTRVGSWVKAHVALYQAQFARPGSEDHILADGPTDYMVFSSGRRAVAYLQTVFDLFPRQDILQAAYEFGWSMVDLEYSRDDVVTLNFKLSAESAPAFVFGIVSKYHIKQTRKERFDLTYFTKTTESSLLPPNACLMSEHVDVTELVLKSSAGTKFLSKLSDPTINRYFRSFVITDQPEKRPVTGPIPASKKERHVILSLNLPPKSESGVTIPLVQAVFELIDWLDTKPTFKDEHVARKLIKARTELDATLTKEFAEPTEDEKEAASPDSSLICAEEAKRAAKRKAEEEKLAGMTTEQQRKYEEKERKKALRKAQGKMVFKQ</sequence>
<dbReference type="Pfam" id="PF07946">
    <property type="entry name" value="CCDC47"/>
    <property type="match status" value="1"/>
</dbReference>
<name>A0A0C3QFS9_9AGAM</name>
<keyword evidence="3" id="KW-1133">Transmembrane helix</keyword>
<dbReference type="HOGENOM" id="CLU_042570_1_0_1"/>
<dbReference type="OrthoDB" id="10039147at2759"/>
<dbReference type="InterPro" id="IPR012879">
    <property type="entry name" value="CCDC47"/>
</dbReference>
<gene>
    <name evidence="6" type="ORF">M407DRAFT_25666</name>
</gene>
<dbReference type="PANTHER" id="PTHR12883:SF0">
    <property type="entry name" value="PAT COMPLEX SUBUNIT CCDC47"/>
    <property type="match status" value="1"/>
</dbReference>
<proteinExistence type="predicted"/>
<protein>
    <recommendedName>
        <fullName evidence="8">DUF1682-domain-containing protein</fullName>
    </recommendedName>
</protein>
<evidence type="ECO:0000256" key="1">
    <source>
        <dbReference type="ARBA" id="ARBA00004167"/>
    </source>
</evidence>
<evidence type="ECO:0000256" key="2">
    <source>
        <dbReference type="ARBA" id="ARBA00022692"/>
    </source>
</evidence>
<dbReference type="GO" id="GO:0005783">
    <property type="term" value="C:endoplasmic reticulum"/>
    <property type="evidence" value="ECO:0007669"/>
    <property type="project" value="InterPro"/>
</dbReference>
<feature type="compositionally biased region" description="Basic and acidic residues" evidence="5">
    <location>
        <begin position="344"/>
        <end position="359"/>
    </location>
</feature>
<evidence type="ECO:0008006" key="8">
    <source>
        <dbReference type="Google" id="ProtNLM"/>
    </source>
</evidence>
<dbReference type="GO" id="GO:0032469">
    <property type="term" value="P:endoplasmic reticulum calcium ion homeostasis"/>
    <property type="evidence" value="ECO:0007669"/>
    <property type="project" value="InterPro"/>
</dbReference>
<evidence type="ECO:0000313" key="7">
    <source>
        <dbReference type="Proteomes" id="UP000054248"/>
    </source>
</evidence>
<comment type="subcellular location">
    <subcellularLocation>
        <location evidence="1">Membrane</location>
        <topology evidence="1">Single-pass membrane protein</topology>
    </subcellularLocation>
</comment>
<reference evidence="7" key="2">
    <citation type="submission" date="2015-01" db="EMBL/GenBank/DDBJ databases">
        <title>Evolutionary Origins and Diversification of the Mycorrhizal Mutualists.</title>
        <authorList>
            <consortium name="DOE Joint Genome Institute"/>
            <consortium name="Mycorrhizal Genomics Consortium"/>
            <person name="Kohler A."/>
            <person name="Kuo A."/>
            <person name="Nagy L.G."/>
            <person name="Floudas D."/>
            <person name="Copeland A."/>
            <person name="Barry K.W."/>
            <person name="Cichocki N."/>
            <person name="Veneault-Fourrey C."/>
            <person name="LaButti K."/>
            <person name="Lindquist E.A."/>
            <person name="Lipzen A."/>
            <person name="Lundell T."/>
            <person name="Morin E."/>
            <person name="Murat C."/>
            <person name="Riley R."/>
            <person name="Ohm R."/>
            <person name="Sun H."/>
            <person name="Tunlid A."/>
            <person name="Henrissat B."/>
            <person name="Grigoriev I.V."/>
            <person name="Hibbett D.S."/>
            <person name="Martin F."/>
        </authorList>
    </citation>
    <scope>NUCLEOTIDE SEQUENCE [LARGE SCALE GENOMIC DNA]</scope>
    <source>
        <strain evidence="7">MUT 4182</strain>
    </source>
</reference>
<organism evidence="6 7">
    <name type="scientific">Tulasnella calospora MUT 4182</name>
    <dbReference type="NCBI Taxonomy" id="1051891"/>
    <lineage>
        <taxon>Eukaryota</taxon>
        <taxon>Fungi</taxon>
        <taxon>Dikarya</taxon>
        <taxon>Basidiomycota</taxon>
        <taxon>Agaricomycotina</taxon>
        <taxon>Agaricomycetes</taxon>
        <taxon>Cantharellales</taxon>
        <taxon>Tulasnellaceae</taxon>
        <taxon>Tulasnella</taxon>
    </lineage>
</organism>
<evidence type="ECO:0000256" key="4">
    <source>
        <dbReference type="ARBA" id="ARBA00023136"/>
    </source>
</evidence>
<evidence type="ECO:0000313" key="6">
    <source>
        <dbReference type="EMBL" id="KIO25026.1"/>
    </source>
</evidence>
<evidence type="ECO:0000256" key="5">
    <source>
        <dbReference type="SAM" id="MobiDB-lite"/>
    </source>
</evidence>
<accession>A0A0C3QFS9</accession>
<evidence type="ECO:0000256" key="3">
    <source>
        <dbReference type="ARBA" id="ARBA00022989"/>
    </source>
</evidence>
<dbReference type="EMBL" id="KN823050">
    <property type="protein sequence ID" value="KIO25026.1"/>
    <property type="molecule type" value="Genomic_DNA"/>
</dbReference>